<evidence type="ECO:0000313" key="3">
    <source>
        <dbReference type="Proteomes" id="UP000694553"/>
    </source>
</evidence>
<reference evidence="3" key="1">
    <citation type="submission" date="2019-10" db="EMBL/GenBank/DDBJ databases">
        <title>Corvus moneduloides (New Caledonian crow) genome, bCorMon1, primary haplotype.</title>
        <authorList>
            <person name="Rutz C."/>
            <person name="Fungtammasan C."/>
            <person name="Mountcastle J."/>
            <person name="Formenti G."/>
            <person name="Chow W."/>
            <person name="Howe K."/>
            <person name="Steele M.P."/>
            <person name="Fernandes J."/>
            <person name="Gilbert M.T.P."/>
            <person name="Fedrigo O."/>
            <person name="Jarvis E.D."/>
            <person name="Gemmell N."/>
        </authorList>
    </citation>
    <scope>NUCLEOTIDE SEQUENCE [LARGE SCALE GENOMIC DNA]</scope>
</reference>
<dbReference type="Proteomes" id="UP000694553">
    <property type="component" value="Unassembled WGS sequence"/>
</dbReference>
<keyword evidence="3" id="KW-1185">Reference proteome</keyword>
<organism evidence="2 3">
    <name type="scientific">Corvus moneduloides</name>
    <name type="common">New Caledonian crow</name>
    <dbReference type="NCBI Taxonomy" id="1196302"/>
    <lineage>
        <taxon>Eukaryota</taxon>
        <taxon>Metazoa</taxon>
        <taxon>Chordata</taxon>
        <taxon>Craniata</taxon>
        <taxon>Vertebrata</taxon>
        <taxon>Euteleostomi</taxon>
        <taxon>Archelosauria</taxon>
        <taxon>Archosauria</taxon>
        <taxon>Dinosauria</taxon>
        <taxon>Saurischia</taxon>
        <taxon>Theropoda</taxon>
        <taxon>Coelurosauria</taxon>
        <taxon>Aves</taxon>
        <taxon>Neognathae</taxon>
        <taxon>Neoaves</taxon>
        <taxon>Telluraves</taxon>
        <taxon>Australaves</taxon>
        <taxon>Passeriformes</taxon>
        <taxon>Corvoidea</taxon>
        <taxon>Corvidae</taxon>
        <taxon>Corvus</taxon>
    </lineage>
</organism>
<evidence type="ECO:0000313" key="2">
    <source>
        <dbReference type="Ensembl" id="ENSCMUP00000011728.1"/>
    </source>
</evidence>
<dbReference type="Ensembl" id="ENSCMUT00000012627.2">
    <property type="protein sequence ID" value="ENSCMUP00000011728.1"/>
    <property type="gene ID" value="ENSCMUG00000007447.2"/>
</dbReference>
<accession>A0A8C3DU32</accession>
<dbReference type="AlphaFoldDB" id="A0A8C3DU32"/>
<protein>
    <submittedName>
        <fullName evidence="2">Uncharacterized protein</fullName>
    </submittedName>
</protein>
<feature type="compositionally biased region" description="Low complexity" evidence="1">
    <location>
        <begin position="1"/>
        <end position="17"/>
    </location>
</feature>
<feature type="region of interest" description="Disordered" evidence="1">
    <location>
        <begin position="1"/>
        <end position="24"/>
    </location>
</feature>
<evidence type="ECO:0000256" key="1">
    <source>
        <dbReference type="SAM" id="MobiDB-lite"/>
    </source>
</evidence>
<reference evidence="2" key="2">
    <citation type="submission" date="2025-08" db="UniProtKB">
        <authorList>
            <consortium name="Ensembl"/>
        </authorList>
    </citation>
    <scope>IDENTIFICATION</scope>
</reference>
<proteinExistence type="predicted"/>
<sequence length="78" mass="8080">HQNPTTTKTTSRGTSESGAFPGNESRLLVAGQPWRVLDSTAASSQLPCGKLISPLLVFPGSFQPVLTPAVPPAPPSNL</sequence>
<reference evidence="2" key="3">
    <citation type="submission" date="2025-09" db="UniProtKB">
        <authorList>
            <consortium name="Ensembl"/>
        </authorList>
    </citation>
    <scope>IDENTIFICATION</scope>
</reference>
<name>A0A8C3DU32_CORMO</name>